<comment type="caution">
    <text evidence="2">The sequence shown here is derived from an EMBL/GenBank/DDBJ whole genome shotgun (WGS) entry which is preliminary data.</text>
</comment>
<feature type="region of interest" description="Disordered" evidence="1">
    <location>
        <begin position="1"/>
        <end position="50"/>
    </location>
</feature>
<reference evidence="2" key="1">
    <citation type="submission" date="2024-05" db="EMBL/GenBank/DDBJ databases">
        <title>30 novel species of actinomycetes from the DSMZ collection.</title>
        <authorList>
            <person name="Nouioui I."/>
        </authorList>
    </citation>
    <scope>NUCLEOTIDE SEQUENCE</scope>
    <source>
        <strain evidence="2">DSM 41014</strain>
    </source>
</reference>
<proteinExistence type="predicted"/>
<evidence type="ECO:0000256" key="1">
    <source>
        <dbReference type="SAM" id="MobiDB-lite"/>
    </source>
</evidence>
<dbReference type="Proteomes" id="UP001180489">
    <property type="component" value="Unassembled WGS sequence"/>
</dbReference>
<keyword evidence="3" id="KW-1185">Reference proteome</keyword>
<evidence type="ECO:0000313" key="3">
    <source>
        <dbReference type="Proteomes" id="UP001180489"/>
    </source>
</evidence>
<evidence type="ECO:0008006" key="4">
    <source>
        <dbReference type="Google" id="ProtNLM"/>
    </source>
</evidence>
<feature type="compositionally biased region" description="Basic and acidic residues" evidence="1">
    <location>
        <begin position="23"/>
        <end position="33"/>
    </location>
</feature>
<dbReference type="EMBL" id="JAVRFF010000039">
    <property type="protein sequence ID" value="MDT0476212.1"/>
    <property type="molecule type" value="Genomic_DNA"/>
</dbReference>
<sequence>MSAPAPIPTPGDIARRTAPAPHPDQDQVPEHDTAAPGASGGYTTPPRPMYVPRTLTLEESIAPGVLADTEYFRSIFRWCLLNSSLPPHARLLAHDLLHRANHKSGRIGAQAQPDTAQLALATGLGELQVTVALNTLQSRGWIAYRPPTFAADGRALRPLYDLVIPALALERARGRRYLLQQQ</sequence>
<dbReference type="RefSeq" id="WP_311636927.1">
    <property type="nucleotide sequence ID" value="NZ_JAVRFF010000039.1"/>
</dbReference>
<gene>
    <name evidence="2" type="ORF">RM863_29215</name>
</gene>
<organism evidence="2 3">
    <name type="scientific">Streptomyces hintoniae</name>
    <dbReference type="NCBI Taxonomy" id="3075521"/>
    <lineage>
        <taxon>Bacteria</taxon>
        <taxon>Bacillati</taxon>
        <taxon>Actinomycetota</taxon>
        <taxon>Actinomycetes</taxon>
        <taxon>Kitasatosporales</taxon>
        <taxon>Streptomycetaceae</taxon>
        <taxon>Streptomyces</taxon>
    </lineage>
</organism>
<accession>A0ABU2USG1</accession>
<evidence type="ECO:0000313" key="2">
    <source>
        <dbReference type="EMBL" id="MDT0476212.1"/>
    </source>
</evidence>
<protein>
    <recommendedName>
        <fullName evidence="4">MarR family transcriptional regulator</fullName>
    </recommendedName>
</protein>
<name>A0ABU2USG1_9ACTN</name>